<protein>
    <submittedName>
        <fullName evidence="2">Uncharacterized protein</fullName>
    </submittedName>
</protein>
<dbReference type="EnsemblPlants" id="MELO3C032987.2.1">
    <property type="protein sequence ID" value="MELO3C032987.2.1"/>
    <property type="gene ID" value="MELO3C032987.2"/>
</dbReference>
<feature type="region of interest" description="Disordered" evidence="1">
    <location>
        <begin position="1"/>
        <end position="36"/>
    </location>
</feature>
<dbReference type="AlphaFoldDB" id="A0A9I9EFF2"/>
<dbReference type="Gramene" id="MELO3C032987.2.1">
    <property type="protein sequence ID" value="MELO3C032987.2.1"/>
    <property type="gene ID" value="MELO3C032987.2"/>
</dbReference>
<sequence>MSHDKPPTNIRYSSLPAISSSGFQGEKYPPAQQKPK</sequence>
<accession>A0A9I9EFF2</accession>
<reference evidence="2" key="1">
    <citation type="submission" date="2023-03" db="UniProtKB">
        <authorList>
            <consortium name="EnsemblPlants"/>
        </authorList>
    </citation>
    <scope>IDENTIFICATION</scope>
</reference>
<feature type="compositionally biased region" description="Polar residues" evidence="1">
    <location>
        <begin position="10"/>
        <end position="23"/>
    </location>
</feature>
<evidence type="ECO:0000256" key="1">
    <source>
        <dbReference type="SAM" id="MobiDB-lite"/>
    </source>
</evidence>
<name>A0A9I9EFF2_CUCME</name>
<proteinExistence type="predicted"/>
<evidence type="ECO:0000313" key="2">
    <source>
        <dbReference type="EnsemblPlants" id="MELO3C032987.2.1"/>
    </source>
</evidence>
<organism evidence="2">
    <name type="scientific">Cucumis melo</name>
    <name type="common">Muskmelon</name>
    <dbReference type="NCBI Taxonomy" id="3656"/>
    <lineage>
        <taxon>Eukaryota</taxon>
        <taxon>Viridiplantae</taxon>
        <taxon>Streptophyta</taxon>
        <taxon>Embryophyta</taxon>
        <taxon>Tracheophyta</taxon>
        <taxon>Spermatophyta</taxon>
        <taxon>Magnoliopsida</taxon>
        <taxon>eudicotyledons</taxon>
        <taxon>Gunneridae</taxon>
        <taxon>Pentapetalae</taxon>
        <taxon>rosids</taxon>
        <taxon>fabids</taxon>
        <taxon>Cucurbitales</taxon>
        <taxon>Cucurbitaceae</taxon>
        <taxon>Benincaseae</taxon>
        <taxon>Cucumis</taxon>
    </lineage>
</organism>